<organism evidence="2 3">
    <name type="scientific">Thiocapsa rosea</name>
    <dbReference type="NCBI Taxonomy" id="69360"/>
    <lineage>
        <taxon>Bacteria</taxon>
        <taxon>Pseudomonadati</taxon>
        <taxon>Pseudomonadota</taxon>
        <taxon>Gammaproteobacteria</taxon>
        <taxon>Chromatiales</taxon>
        <taxon>Chromatiaceae</taxon>
        <taxon>Thiocapsa</taxon>
    </lineage>
</organism>
<sequence>MVRITATACAAKWRSRLRGGVLTRYPGVGAGRPIRGAISRADAARARRDARQGGESRADEPTPPTQRPRRGKAAERFADLCRACAHRHQNPRPRLPPPDRSDRRCLPGTTRRGQTHLMELATPKGRGAGPPACKSYGRGQAAVGVVCQEPLGHALHLPRVRRSEEPCPGARSRCWRRLPGAAECAGAGRGGIGKTLPADLRSSSALGASRNLTTAAARQ</sequence>
<protein>
    <submittedName>
        <fullName evidence="2">Uncharacterized protein</fullName>
    </submittedName>
</protein>
<name>A0A495UNQ8_9GAMM</name>
<reference evidence="2 3" key="1">
    <citation type="submission" date="2018-10" db="EMBL/GenBank/DDBJ databases">
        <title>Genomic Encyclopedia of Archaeal and Bacterial Type Strains, Phase II (KMG-II): from individual species to whole genera.</title>
        <authorList>
            <person name="Goeker M."/>
        </authorList>
    </citation>
    <scope>NUCLEOTIDE SEQUENCE [LARGE SCALE GENOMIC DNA]</scope>
    <source>
        <strain evidence="2 3">DSM 235</strain>
    </source>
</reference>
<comment type="caution">
    <text evidence="2">The sequence shown here is derived from an EMBL/GenBank/DDBJ whole genome shotgun (WGS) entry which is preliminary data.</text>
</comment>
<accession>A0A495UNQ8</accession>
<dbReference type="AlphaFoldDB" id="A0A495UNQ8"/>
<evidence type="ECO:0000313" key="2">
    <source>
        <dbReference type="EMBL" id="RKT37900.1"/>
    </source>
</evidence>
<evidence type="ECO:0000313" key="3">
    <source>
        <dbReference type="Proteomes" id="UP000274556"/>
    </source>
</evidence>
<feature type="region of interest" description="Disordered" evidence="1">
    <location>
        <begin position="39"/>
        <end position="112"/>
    </location>
</feature>
<dbReference type="Proteomes" id="UP000274556">
    <property type="component" value="Unassembled WGS sequence"/>
</dbReference>
<evidence type="ECO:0000256" key="1">
    <source>
        <dbReference type="SAM" id="MobiDB-lite"/>
    </source>
</evidence>
<keyword evidence="3" id="KW-1185">Reference proteome</keyword>
<proteinExistence type="predicted"/>
<feature type="compositionally biased region" description="Polar residues" evidence="1">
    <location>
        <begin position="201"/>
        <end position="219"/>
    </location>
</feature>
<gene>
    <name evidence="2" type="ORF">BDD21_5411</name>
</gene>
<feature type="compositionally biased region" description="Basic and acidic residues" evidence="1">
    <location>
        <begin position="42"/>
        <end position="60"/>
    </location>
</feature>
<dbReference type="EMBL" id="RBXL01000002">
    <property type="protein sequence ID" value="RKT37900.1"/>
    <property type="molecule type" value="Genomic_DNA"/>
</dbReference>
<feature type="region of interest" description="Disordered" evidence="1">
    <location>
        <begin position="186"/>
        <end position="219"/>
    </location>
</feature>